<name>A0A1X1GXT0_STROR</name>
<dbReference type="Pfam" id="PF22481">
    <property type="entry name" value="DUF6985"/>
    <property type="match status" value="1"/>
</dbReference>
<dbReference type="InterPro" id="IPR054254">
    <property type="entry name" value="DUF6985"/>
</dbReference>
<evidence type="ECO:0000313" key="3">
    <source>
        <dbReference type="Proteomes" id="UP000193768"/>
    </source>
</evidence>
<comment type="caution">
    <text evidence="2">The sequence shown here is derived from an EMBL/GenBank/DDBJ whole genome shotgun (WGS) entry which is preliminary data.</text>
</comment>
<dbReference type="Proteomes" id="UP000193768">
    <property type="component" value="Unassembled WGS sequence"/>
</dbReference>
<dbReference type="AlphaFoldDB" id="A0A1X1GXT0"/>
<dbReference type="RefSeq" id="WP_084943869.1">
    <property type="nucleotide sequence ID" value="NZ_NCUJ01000018.1"/>
</dbReference>
<evidence type="ECO:0000313" key="2">
    <source>
        <dbReference type="EMBL" id="ORO51535.1"/>
    </source>
</evidence>
<gene>
    <name evidence="2" type="ORF">B7722_09750</name>
</gene>
<accession>A0A1X1GXT0</accession>
<sequence>MELNHHIFGKLTFNYGWTQDMTLTIFGKEYVLEVTIDADDDGKFEVNQESAYVFFKEHQDEMIKEANAAVVSYYHNEISEIVSGYTDSNEKQFFLDKIGNEEEIFSLLKPKQIMFPLTFDETVEEVGFLCDCDWDKDNGIGIKFTNGVLSEIGPQDILL</sequence>
<evidence type="ECO:0000259" key="1">
    <source>
        <dbReference type="Pfam" id="PF22481"/>
    </source>
</evidence>
<protein>
    <recommendedName>
        <fullName evidence="1">DUF6985 domain-containing protein</fullName>
    </recommendedName>
</protein>
<organism evidence="2 3">
    <name type="scientific">Streptococcus oralis subsp. oralis</name>
    <dbReference type="NCBI Taxonomy" id="1891914"/>
    <lineage>
        <taxon>Bacteria</taxon>
        <taxon>Bacillati</taxon>
        <taxon>Bacillota</taxon>
        <taxon>Bacilli</taxon>
        <taxon>Lactobacillales</taxon>
        <taxon>Streptococcaceae</taxon>
        <taxon>Streptococcus</taxon>
    </lineage>
</organism>
<feature type="domain" description="DUF6985" evidence="1">
    <location>
        <begin position="7"/>
        <end position="158"/>
    </location>
</feature>
<dbReference type="EMBL" id="NCUJ01000018">
    <property type="protein sequence ID" value="ORO51535.1"/>
    <property type="molecule type" value="Genomic_DNA"/>
</dbReference>
<proteinExistence type="predicted"/>
<reference evidence="2 3" key="1">
    <citation type="journal article" date="2016" name="Eur. J. Clin. Microbiol. Infect. Dis.">
        <title>Whole genome sequencing as a tool for phylogenetic analysis of clinical strains of Mitis group streptococci.</title>
        <authorList>
            <person name="Rasmussen L.H."/>
            <person name="Dargis R."/>
            <person name="Hojholt K."/>
            <person name="Christensen J.J."/>
            <person name="Skovgaard O."/>
            <person name="Justesen U.S."/>
            <person name="Rosenvinge F.S."/>
            <person name="Moser C."/>
            <person name="Lukjancenko O."/>
            <person name="Rasmussen S."/>
            <person name="Nielsen X.C."/>
        </authorList>
    </citation>
    <scope>NUCLEOTIDE SEQUENCE [LARGE SCALE GENOMIC DNA]</scope>
    <source>
        <strain evidence="2 3">RH_8610_08</strain>
    </source>
</reference>